<evidence type="ECO:0000313" key="3">
    <source>
        <dbReference type="EMBL" id="PMP61452.1"/>
    </source>
</evidence>
<dbReference type="HAMAP" id="MF_00048">
    <property type="entry name" value="UPF0102"/>
    <property type="match status" value="1"/>
</dbReference>
<dbReference type="PANTHER" id="PTHR34039">
    <property type="entry name" value="UPF0102 PROTEIN YRAN"/>
    <property type="match status" value="1"/>
</dbReference>
<evidence type="ECO:0000256" key="2">
    <source>
        <dbReference type="HAMAP-Rule" id="MF_00048"/>
    </source>
</evidence>
<organism evidence="3 4">
    <name type="scientific">Caldimicrobium thiodismutans</name>
    <dbReference type="NCBI Taxonomy" id="1653476"/>
    <lineage>
        <taxon>Bacteria</taxon>
        <taxon>Pseudomonadati</taxon>
        <taxon>Thermodesulfobacteriota</taxon>
        <taxon>Thermodesulfobacteria</taxon>
        <taxon>Thermodesulfobacteriales</taxon>
        <taxon>Thermodesulfobacteriaceae</taxon>
        <taxon>Caldimicrobium</taxon>
    </lineage>
</organism>
<dbReference type="SUPFAM" id="SSF52980">
    <property type="entry name" value="Restriction endonuclease-like"/>
    <property type="match status" value="1"/>
</dbReference>
<proteinExistence type="inferred from homology"/>
<dbReference type="PANTHER" id="PTHR34039:SF1">
    <property type="entry name" value="UPF0102 PROTEIN YRAN"/>
    <property type="match status" value="1"/>
</dbReference>
<name>A0A2N7PIL0_9BACT</name>
<comment type="caution">
    <text evidence="3">The sequence shown here is derived from an EMBL/GenBank/DDBJ whole genome shotgun (WGS) entry which is preliminary data.</text>
</comment>
<sequence length="126" mass="14909">MRVSKRAIGKEAEVLVENYFKEKGYEILDRNFHTKLGEIDLIIRKGETLIFVEIKSGSISKGFFPEERVDFKKQERIERAAEIFWLKNFQKLSKIKEIRFDVVVVNLESGEIRHYERAFYAEGNFS</sequence>
<evidence type="ECO:0000313" key="4">
    <source>
        <dbReference type="Proteomes" id="UP000235731"/>
    </source>
</evidence>
<dbReference type="Pfam" id="PF02021">
    <property type="entry name" value="UPF0102"/>
    <property type="match status" value="1"/>
</dbReference>
<dbReference type="Gene3D" id="3.40.1350.10">
    <property type="match status" value="1"/>
</dbReference>
<reference evidence="3 4" key="1">
    <citation type="submission" date="2018-01" db="EMBL/GenBank/DDBJ databases">
        <title>Metagenomic assembled genomes from two thermal pools in the Uzon Caldera, Kamchatka, Russia.</title>
        <authorList>
            <person name="Wilkins L."/>
            <person name="Ettinger C."/>
        </authorList>
    </citation>
    <scope>NUCLEOTIDE SEQUENCE [LARGE SCALE GENOMIC DNA]</scope>
    <source>
        <strain evidence="3">ZAV-15</strain>
    </source>
</reference>
<dbReference type="GO" id="GO:0003676">
    <property type="term" value="F:nucleic acid binding"/>
    <property type="evidence" value="ECO:0007669"/>
    <property type="project" value="InterPro"/>
</dbReference>
<dbReference type="AlphaFoldDB" id="A0A2N7PIL0"/>
<gene>
    <name evidence="3" type="ORF">C0197_05640</name>
</gene>
<accession>A0A2N7PIL0</accession>
<protein>
    <recommendedName>
        <fullName evidence="2">UPF0102 protein C0197_05640</fullName>
    </recommendedName>
</protein>
<dbReference type="InterPro" id="IPR011335">
    <property type="entry name" value="Restrct_endonuc-II-like"/>
</dbReference>
<dbReference type="Proteomes" id="UP000235731">
    <property type="component" value="Unassembled WGS sequence"/>
</dbReference>
<evidence type="ECO:0000256" key="1">
    <source>
        <dbReference type="ARBA" id="ARBA00006738"/>
    </source>
</evidence>
<dbReference type="InterPro" id="IPR011856">
    <property type="entry name" value="tRNA_endonuc-like_dom_sf"/>
</dbReference>
<dbReference type="EMBL" id="PNIE01000082">
    <property type="protein sequence ID" value="PMP61452.1"/>
    <property type="molecule type" value="Genomic_DNA"/>
</dbReference>
<comment type="similarity">
    <text evidence="1 2">Belongs to the UPF0102 family.</text>
</comment>
<dbReference type="InterPro" id="IPR003509">
    <property type="entry name" value="UPF0102_YraN-like"/>
</dbReference>